<accession>A0A096VKI7</accession>
<organism evidence="1 2">
    <name type="scientific">Synechococcus phage S-CBP3</name>
    <dbReference type="NCBI Taxonomy" id="756276"/>
    <lineage>
        <taxon>Viruses</taxon>
        <taxon>Duplodnaviria</taxon>
        <taxon>Heunggongvirae</taxon>
        <taxon>Uroviricota</taxon>
        <taxon>Caudoviricetes</taxon>
        <taxon>Autographivirales</taxon>
        <taxon>Lirvirus</taxon>
        <taxon>Lirvirus SCBP3</taxon>
    </lineage>
</organism>
<sequence>MAYAKLVKALAGKASDVVGTTLTSINQFDDVVKAAAKNGEPKALRPDFVPIVKDKPQYDDAVLDSFKQKADLSTQVSELTQQSRPQILFDETSPYQGLNVSDDFSAFVNQKIRREARPQLPSDMAEQYRNYGKDLLAKQGSLKGHMKVNYEGQEFGLKSNTQQLASGEPSLKVRSKATRTAQDIKRQRMEIEQTIGTDEFKVGHHRAELDLIHRVMEGLGEGSRKNFINTVGKQFSSLVTGNKVANLIGPNGELPKPIHDAIHQKLREAGLDPRRMDFREATYRQRLQFMREVDFILKDIDKFVFESMSKR</sequence>
<keyword evidence="2" id="KW-1185">Reference proteome</keyword>
<protein>
    <submittedName>
        <fullName evidence="1">Uncharacterized protein</fullName>
    </submittedName>
</protein>
<dbReference type="Proteomes" id="UP000030044">
    <property type="component" value="Segment"/>
</dbReference>
<reference evidence="1 2" key="2">
    <citation type="journal article" date="2015" name="PLoS ONE">
        <title>Comparative Genomic and Phylogenomic Analyses Reveal a Conserved Core Genome Shared by Estuarine and Oceanic Cyanopodoviruses.</title>
        <authorList>
            <person name="Huang S."/>
            <person name="Zhang S."/>
            <person name="Jiao N."/>
            <person name="Chen F."/>
        </authorList>
    </citation>
    <scope>NUCLEOTIDE SEQUENCE [LARGE SCALE GENOMIC DNA]</scope>
</reference>
<proteinExistence type="predicted"/>
<reference evidence="2" key="1">
    <citation type="submission" date="2012-12" db="EMBL/GenBank/DDBJ databases">
        <title>Genomics of marine cyanopodoviruses.</title>
        <authorList>
            <person name="Huang S."/>
            <person name="Chen F."/>
        </authorList>
    </citation>
    <scope>NUCLEOTIDE SEQUENCE [LARGE SCALE GENOMIC DNA]</scope>
</reference>
<dbReference type="KEGG" id="vg:22112355"/>
<name>A0A096VKI7_9CAUD</name>
<gene>
    <name evidence="1" type="ORF">S-CBP3_0011</name>
</gene>
<dbReference type="EMBL" id="KC310803">
    <property type="protein sequence ID" value="AGK86568.1"/>
    <property type="molecule type" value="Genomic_DNA"/>
</dbReference>
<evidence type="ECO:0000313" key="1">
    <source>
        <dbReference type="EMBL" id="AGK86568.1"/>
    </source>
</evidence>
<evidence type="ECO:0000313" key="2">
    <source>
        <dbReference type="Proteomes" id="UP000030044"/>
    </source>
</evidence>